<evidence type="ECO:0000313" key="3">
    <source>
        <dbReference type="Proteomes" id="UP000034536"/>
    </source>
</evidence>
<gene>
    <name evidence="2" type="ORF">UR89_C0019G0012</name>
</gene>
<feature type="transmembrane region" description="Helical" evidence="1">
    <location>
        <begin position="6"/>
        <end position="30"/>
    </location>
</feature>
<dbReference type="AlphaFoldDB" id="A0A0G0CZX5"/>
<feature type="transmembrane region" description="Helical" evidence="1">
    <location>
        <begin position="77"/>
        <end position="97"/>
    </location>
</feature>
<keyword evidence="1" id="KW-0812">Transmembrane</keyword>
<organism evidence="2 3">
    <name type="scientific">Candidatus Roizmanbacteria bacterium GW2011_GWA2_35_8</name>
    <dbReference type="NCBI Taxonomy" id="1618479"/>
    <lineage>
        <taxon>Bacteria</taxon>
        <taxon>Candidatus Roizmaniibacteriota</taxon>
    </lineage>
</organism>
<keyword evidence="1" id="KW-1133">Transmembrane helix</keyword>
<evidence type="ECO:0000313" key="2">
    <source>
        <dbReference type="EMBL" id="KKP86578.1"/>
    </source>
</evidence>
<evidence type="ECO:0000256" key="1">
    <source>
        <dbReference type="SAM" id="Phobius"/>
    </source>
</evidence>
<dbReference type="Proteomes" id="UP000034536">
    <property type="component" value="Unassembled WGS sequence"/>
</dbReference>
<proteinExistence type="predicted"/>
<comment type="caution">
    <text evidence="2">The sequence shown here is derived from an EMBL/GenBank/DDBJ whole genome shotgun (WGS) entry which is preliminary data.</text>
</comment>
<keyword evidence="1" id="KW-0472">Membrane</keyword>
<reference evidence="2 3" key="1">
    <citation type="journal article" date="2015" name="Nature">
        <title>rRNA introns, odd ribosomes, and small enigmatic genomes across a large radiation of phyla.</title>
        <authorList>
            <person name="Brown C.T."/>
            <person name="Hug L.A."/>
            <person name="Thomas B.C."/>
            <person name="Sharon I."/>
            <person name="Castelle C.J."/>
            <person name="Singh A."/>
            <person name="Wilkins M.J."/>
            <person name="Williams K.H."/>
            <person name="Banfield J.F."/>
        </authorList>
    </citation>
    <scope>NUCLEOTIDE SEQUENCE [LARGE SCALE GENOMIC DNA]</scope>
</reference>
<accession>A0A0G0CZX5</accession>
<dbReference type="EMBL" id="LBQX01000019">
    <property type="protein sequence ID" value="KKP86578.1"/>
    <property type="molecule type" value="Genomic_DNA"/>
</dbReference>
<protein>
    <submittedName>
        <fullName evidence="2">Uncharacterized protein</fullName>
    </submittedName>
</protein>
<name>A0A0G0CZX5_9BACT</name>
<sequence length="212" mass="24487">MDIFNILGYLNKFSLTAFFITFLVLGYQIYSLKKESNLNKNNPIIPDFKEDLKVPSLNYTEIKPEKLTVNKKINNKLIILLLITVGVMVLIFKTVIFKNSKVNQETVADSVIKFISSSGIKIYTLDWAELKISEIKKFKGGENIIITIETVPDENVDNARFKINQKNWDEKQKVLYNKERKVFFLYHIIATGESFLKIEAQLHSKTDGWLGD</sequence>